<protein>
    <submittedName>
        <fullName evidence="2">Uncharacterized protein</fullName>
    </submittedName>
</protein>
<evidence type="ECO:0000313" key="2">
    <source>
        <dbReference type="EMBL" id="KAF5318008.1"/>
    </source>
</evidence>
<evidence type="ECO:0000313" key="3">
    <source>
        <dbReference type="Proteomes" id="UP000567179"/>
    </source>
</evidence>
<keyword evidence="1" id="KW-1133">Transmembrane helix</keyword>
<keyword evidence="1" id="KW-0812">Transmembrane</keyword>
<feature type="transmembrane region" description="Helical" evidence="1">
    <location>
        <begin position="94"/>
        <end position="114"/>
    </location>
</feature>
<organism evidence="2 3">
    <name type="scientific">Psilocybe cf. subviscida</name>
    <dbReference type="NCBI Taxonomy" id="2480587"/>
    <lineage>
        <taxon>Eukaryota</taxon>
        <taxon>Fungi</taxon>
        <taxon>Dikarya</taxon>
        <taxon>Basidiomycota</taxon>
        <taxon>Agaricomycotina</taxon>
        <taxon>Agaricomycetes</taxon>
        <taxon>Agaricomycetidae</taxon>
        <taxon>Agaricales</taxon>
        <taxon>Agaricineae</taxon>
        <taxon>Strophariaceae</taxon>
        <taxon>Psilocybe</taxon>
    </lineage>
</organism>
<gene>
    <name evidence="2" type="ORF">D9619_012181</name>
</gene>
<sequence length="180" mass="19624">MYRALMIDDEPEVRLRGNPDWPREGRASGGALTRARRMAYGILKDSATSTSSIIDLFVLELNPHGSSSISSRYILLLDMLPSMTTTSGVTASLVVWYVASVLELCYAVALLLLLENQGWLSTPIYHQDARYSRWRTASRLVSLQPVSSVTTGTVVRTSSPAPACRLLSTSEGDPEADVGC</sequence>
<name>A0A8H5B8S3_9AGAR</name>
<keyword evidence="3" id="KW-1185">Reference proteome</keyword>
<reference evidence="2 3" key="1">
    <citation type="journal article" date="2020" name="ISME J.">
        <title>Uncovering the hidden diversity of litter-decomposition mechanisms in mushroom-forming fungi.</title>
        <authorList>
            <person name="Floudas D."/>
            <person name="Bentzer J."/>
            <person name="Ahren D."/>
            <person name="Johansson T."/>
            <person name="Persson P."/>
            <person name="Tunlid A."/>
        </authorList>
    </citation>
    <scope>NUCLEOTIDE SEQUENCE [LARGE SCALE GENOMIC DNA]</scope>
    <source>
        <strain evidence="2 3">CBS 101986</strain>
    </source>
</reference>
<dbReference type="EMBL" id="JAACJJ010000031">
    <property type="protein sequence ID" value="KAF5318008.1"/>
    <property type="molecule type" value="Genomic_DNA"/>
</dbReference>
<dbReference type="Proteomes" id="UP000567179">
    <property type="component" value="Unassembled WGS sequence"/>
</dbReference>
<proteinExistence type="predicted"/>
<accession>A0A8H5B8S3</accession>
<comment type="caution">
    <text evidence="2">The sequence shown here is derived from an EMBL/GenBank/DDBJ whole genome shotgun (WGS) entry which is preliminary data.</text>
</comment>
<evidence type="ECO:0000256" key="1">
    <source>
        <dbReference type="SAM" id="Phobius"/>
    </source>
</evidence>
<keyword evidence="1" id="KW-0472">Membrane</keyword>
<dbReference type="AlphaFoldDB" id="A0A8H5B8S3"/>